<evidence type="ECO:0000259" key="10">
    <source>
        <dbReference type="PROSITE" id="PS50109"/>
    </source>
</evidence>
<feature type="coiled-coil region" evidence="9">
    <location>
        <begin position="167"/>
        <end position="211"/>
    </location>
</feature>
<evidence type="ECO:0000313" key="11">
    <source>
        <dbReference type="EMBL" id="XFO75153.1"/>
    </source>
</evidence>
<feature type="domain" description="Histidine kinase" evidence="10">
    <location>
        <begin position="220"/>
        <end position="430"/>
    </location>
</feature>
<dbReference type="GO" id="GO:0016740">
    <property type="term" value="F:transferase activity"/>
    <property type="evidence" value="ECO:0007669"/>
    <property type="project" value="UniProtKB-KW"/>
</dbReference>
<keyword evidence="7" id="KW-0067">ATP-binding</keyword>
<proteinExistence type="predicted"/>
<evidence type="ECO:0000256" key="5">
    <source>
        <dbReference type="ARBA" id="ARBA00022741"/>
    </source>
</evidence>
<keyword evidence="12" id="KW-1185">Reference proteome</keyword>
<dbReference type="InterPro" id="IPR003661">
    <property type="entry name" value="HisK_dim/P_dom"/>
</dbReference>
<dbReference type="Gene3D" id="3.30.565.10">
    <property type="entry name" value="Histidine kinase-like ATPase, C-terminal domain"/>
    <property type="match status" value="1"/>
</dbReference>
<dbReference type="Proteomes" id="UP000216052">
    <property type="component" value="Chromosome"/>
</dbReference>
<evidence type="ECO:0000256" key="8">
    <source>
        <dbReference type="ARBA" id="ARBA00023012"/>
    </source>
</evidence>
<gene>
    <name evidence="11" type="primary">sasA_20</name>
    <name evidence="11" type="ORF">SPACI_052680</name>
</gene>
<organism evidence="11 12">
    <name type="scientific">Sporomusa acidovorans (strain ATCC 49682 / DSM 3132 / Mol)</name>
    <dbReference type="NCBI Taxonomy" id="1123286"/>
    <lineage>
        <taxon>Bacteria</taxon>
        <taxon>Bacillati</taxon>
        <taxon>Bacillota</taxon>
        <taxon>Negativicutes</taxon>
        <taxon>Selenomonadales</taxon>
        <taxon>Sporomusaceae</taxon>
        <taxon>Sporomusa</taxon>
    </lineage>
</organism>
<dbReference type="PROSITE" id="PS50109">
    <property type="entry name" value="HIS_KIN"/>
    <property type="match status" value="1"/>
</dbReference>
<dbReference type="InterPro" id="IPR003594">
    <property type="entry name" value="HATPase_dom"/>
</dbReference>
<reference evidence="11" key="1">
    <citation type="submission" date="2024-05" db="EMBL/GenBank/DDBJ databases">
        <title>Isolation and characterization of Sporomusa carbonis sp. nov., a carboxydotrophic hydrogenogen in the genus of Sporomusa isolated from a charcoal burning pile.</title>
        <authorList>
            <person name="Boeer T."/>
            <person name="Rosenbaum F."/>
            <person name="Eysell L."/>
            <person name="Mueller V."/>
            <person name="Daniel R."/>
            <person name="Poehlein A."/>
        </authorList>
    </citation>
    <scope>NUCLEOTIDE SEQUENCE [LARGE SCALE GENOMIC DNA]</scope>
    <source>
        <strain evidence="11">DSM 3132</strain>
    </source>
</reference>
<evidence type="ECO:0000256" key="2">
    <source>
        <dbReference type="ARBA" id="ARBA00012438"/>
    </source>
</evidence>
<dbReference type="InterPro" id="IPR036890">
    <property type="entry name" value="HATPase_C_sf"/>
</dbReference>
<dbReference type="SMART" id="SM00065">
    <property type="entry name" value="GAF"/>
    <property type="match status" value="1"/>
</dbReference>
<keyword evidence="9" id="KW-0175">Coiled coil</keyword>
<sequence length="432" mass="47861">MAQPVSQEQIVKSLIKLNNLLGFLPQDLSASLSAIQGEIKKLLNPDRLCVSIAEFGNIGEEVSVCPCKSGNRCNCPVRSMEFRKCQVVRDVLPVVVRDTDKEEGCPNCGIALEFHSYTCLPIVAGKKILGVLSSSSFEADFYDREALEILLVMANLMGVAIQRDYLIRHLEAEKQELRCANTEMHQMARDLANMLEELKTTQTQLIQSEKLAMAGRLTADLAHEINNPAGVIVSRAECMLLEKEGLSAEQQEDLEIIIKHAKKIGTIVRSMLSFARPALKGKTWVDLRQLLEEVISFVAKQLSKNNIRIKTEFAGNVKISANADQLQQVFLNLINNAKDVMPEGGTLTIRTGRYNAQWLKVEIQDTGCGIPENLQDQIFEPFFTTKERGRGTGLGLSISYSIIQQHGGQIQVFSEKGQGSTFAVLLPSKSKL</sequence>
<dbReference type="SMART" id="SM00387">
    <property type="entry name" value="HATPase_c"/>
    <property type="match status" value="1"/>
</dbReference>
<dbReference type="PRINTS" id="PR00344">
    <property type="entry name" value="BCTRLSENSOR"/>
</dbReference>
<evidence type="ECO:0000256" key="6">
    <source>
        <dbReference type="ARBA" id="ARBA00022777"/>
    </source>
</evidence>
<dbReference type="RefSeq" id="WP_093792202.1">
    <property type="nucleotide sequence ID" value="NZ_CP155571.1"/>
</dbReference>
<dbReference type="SUPFAM" id="SSF47384">
    <property type="entry name" value="Homodimeric domain of signal transducing histidine kinase"/>
    <property type="match status" value="1"/>
</dbReference>
<dbReference type="InterPro" id="IPR004358">
    <property type="entry name" value="Sig_transdc_His_kin-like_C"/>
</dbReference>
<evidence type="ECO:0000313" key="12">
    <source>
        <dbReference type="Proteomes" id="UP000216052"/>
    </source>
</evidence>
<dbReference type="Gene3D" id="1.10.287.130">
    <property type="match status" value="1"/>
</dbReference>
<dbReference type="InterPro" id="IPR029016">
    <property type="entry name" value="GAF-like_dom_sf"/>
</dbReference>
<keyword evidence="3" id="KW-0597">Phosphoprotein</keyword>
<dbReference type="PANTHER" id="PTHR43065">
    <property type="entry name" value="SENSOR HISTIDINE KINASE"/>
    <property type="match status" value="1"/>
</dbReference>
<comment type="catalytic activity">
    <reaction evidence="1">
        <text>ATP + protein L-histidine = ADP + protein N-phospho-L-histidine.</text>
        <dbReference type="EC" id="2.7.13.3"/>
    </reaction>
</comment>
<keyword evidence="8" id="KW-0902">Two-component regulatory system</keyword>
<dbReference type="PANTHER" id="PTHR43065:SF10">
    <property type="entry name" value="PEROXIDE STRESS-ACTIVATED HISTIDINE KINASE MAK3"/>
    <property type="match status" value="1"/>
</dbReference>
<dbReference type="Pfam" id="PF02518">
    <property type="entry name" value="HATPase_c"/>
    <property type="match status" value="1"/>
</dbReference>
<dbReference type="Pfam" id="PF01590">
    <property type="entry name" value="GAF"/>
    <property type="match status" value="1"/>
</dbReference>
<dbReference type="SUPFAM" id="SSF55874">
    <property type="entry name" value="ATPase domain of HSP90 chaperone/DNA topoisomerase II/histidine kinase"/>
    <property type="match status" value="1"/>
</dbReference>
<dbReference type="InterPro" id="IPR003018">
    <property type="entry name" value="GAF"/>
</dbReference>
<evidence type="ECO:0000256" key="9">
    <source>
        <dbReference type="SAM" id="Coils"/>
    </source>
</evidence>
<dbReference type="SMART" id="SM00388">
    <property type="entry name" value="HisKA"/>
    <property type="match status" value="1"/>
</dbReference>
<keyword evidence="4 11" id="KW-0808">Transferase</keyword>
<accession>A0ABZ3JAN0</accession>
<dbReference type="SUPFAM" id="SSF55781">
    <property type="entry name" value="GAF domain-like"/>
    <property type="match status" value="1"/>
</dbReference>
<keyword evidence="5" id="KW-0547">Nucleotide-binding</keyword>
<evidence type="ECO:0000256" key="3">
    <source>
        <dbReference type="ARBA" id="ARBA00022553"/>
    </source>
</evidence>
<keyword evidence="6" id="KW-0418">Kinase</keyword>
<dbReference type="EMBL" id="CP155571">
    <property type="protein sequence ID" value="XFO75153.1"/>
    <property type="molecule type" value="Genomic_DNA"/>
</dbReference>
<dbReference type="EC" id="2.7.13.3" evidence="2"/>
<dbReference type="CDD" id="cd00082">
    <property type="entry name" value="HisKA"/>
    <property type="match status" value="1"/>
</dbReference>
<evidence type="ECO:0000256" key="7">
    <source>
        <dbReference type="ARBA" id="ARBA00022840"/>
    </source>
</evidence>
<name>A0ABZ3JAN0_SPOA4</name>
<dbReference type="Gene3D" id="3.30.450.40">
    <property type="match status" value="1"/>
</dbReference>
<evidence type="ECO:0000256" key="4">
    <source>
        <dbReference type="ARBA" id="ARBA00022679"/>
    </source>
</evidence>
<dbReference type="InterPro" id="IPR005467">
    <property type="entry name" value="His_kinase_dom"/>
</dbReference>
<evidence type="ECO:0000256" key="1">
    <source>
        <dbReference type="ARBA" id="ARBA00000085"/>
    </source>
</evidence>
<dbReference type="InterPro" id="IPR036097">
    <property type="entry name" value="HisK_dim/P_sf"/>
</dbReference>
<protein>
    <recommendedName>
        <fullName evidence="2">histidine kinase</fullName>
        <ecNumber evidence="2">2.7.13.3</ecNumber>
    </recommendedName>
</protein>
<dbReference type="Pfam" id="PF00512">
    <property type="entry name" value="HisKA"/>
    <property type="match status" value="1"/>
</dbReference>